<reference evidence="3" key="2">
    <citation type="submission" date="2015-01" db="EMBL/GenBank/DDBJ databases">
        <title>Evolutionary Origins and Diversification of the Mycorrhizal Mutualists.</title>
        <authorList>
            <consortium name="DOE Joint Genome Institute"/>
            <consortium name="Mycorrhizal Genomics Consortium"/>
            <person name="Kohler A."/>
            <person name="Kuo A."/>
            <person name="Nagy L.G."/>
            <person name="Floudas D."/>
            <person name="Copeland A."/>
            <person name="Barry K.W."/>
            <person name="Cichocki N."/>
            <person name="Veneault-Fourrey C."/>
            <person name="LaButti K."/>
            <person name="Lindquist E.A."/>
            <person name="Lipzen A."/>
            <person name="Lundell T."/>
            <person name="Morin E."/>
            <person name="Murat C."/>
            <person name="Riley R."/>
            <person name="Ohm R."/>
            <person name="Sun H."/>
            <person name="Tunlid A."/>
            <person name="Henrissat B."/>
            <person name="Grigoriev I.V."/>
            <person name="Hibbett D.S."/>
            <person name="Martin F."/>
        </authorList>
    </citation>
    <scope>NUCLEOTIDE SEQUENCE [LARGE SCALE GENOMIC DNA]</scope>
    <source>
        <strain evidence="3">F 1598</strain>
    </source>
</reference>
<organism evidence="2 3">
    <name type="scientific">Piloderma croceum (strain F 1598)</name>
    <dbReference type="NCBI Taxonomy" id="765440"/>
    <lineage>
        <taxon>Eukaryota</taxon>
        <taxon>Fungi</taxon>
        <taxon>Dikarya</taxon>
        <taxon>Basidiomycota</taxon>
        <taxon>Agaricomycotina</taxon>
        <taxon>Agaricomycetes</taxon>
        <taxon>Agaricomycetidae</taxon>
        <taxon>Atheliales</taxon>
        <taxon>Atheliaceae</taxon>
        <taxon>Piloderma</taxon>
    </lineage>
</organism>
<dbReference type="EMBL" id="KN833001">
    <property type="protein sequence ID" value="KIM81078.1"/>
    <property type="molecule type" value="Genomic_DNA"/>
</dbReference>
<evidence type="ECO:0000313" key="3">
    <source>
        <dbReference type="Proteomes" id="UP000054166"/>
    </source>
</evidence>
<name>A0A0C3B4D9_PILCF</name>
<feature type="chain" id="PRO_5002175563" description="Secreted protein" evidence="1">
    <location>
        <begin position="21"/>
        <end position="103"/>
    </location>
</feature>
<dbReference type="InParanoid" id="A0A0C3B4D9"/>
<accession>A0A0C3B4D9</accession>
<dbReference type="Proteomes" id="UP000054166">
    <property type="component" value="Unassembled WGS sequence"/>
</dbReference>
<reference evidence="2 3" key="1">
    <citation type="submission" date="2014-04" db="EMBL/GenBank/DDBJ databases">
        <authorList>
            <consortium name="DOE Joint Genome Institute"/>
            <person name="Kuo A."/>
            <person name="Tarkka M."/>
            <person name="Buscot F."/>
            <person name="Kohler A."/>
            <person name="Nagy L.G."/>
            <person name="Floudas D."/>
            <person name="Copeland A."/>
            <person name="Barry K.W."/>
            <person name="Cichocki N."/>
            <person name="Veneault-Fourrey C."/>
            <person name="LaButti K."/>
            <person name="Lindquist E.A."/>
            <person name="Lipzen A."/>
            <person name="Lundell T."/>
            <person name="Morin E."/>
            <person name="Murat C."/>
            <person name="Sun H."/>
            <person name="Tunlid A."/>
            <person name="Henrissat B."/>
            <person name="Grigoriev I.V."/>
            <person name="Hibbett D.S."/>
            <person name="Martin F."/>
            <person name="Nordberg H.P."/>
            <person name="Cantor M.N."/>
            <person name="Hua S.X."/>
        </authorList>
    </citation>
    <scope>NUCLEOTIDE SEQUENCE [LARGE SCALE GENOMIC DNA]</scope>
    <source>
        <strain evidence="2 3">F 1598</strain>
    </source>
</reference>
<evidence type="ECO:0000313" key="2">
    <source>
        <dbReference type="EMBL" id="KIM81078.1"/>
    </source>
</evidence>
<dbReference type="HOGENOM" id="CLU_2264737_0_0_1"/>
<gene>
    <name evidence="2" type="ORF">PILCRDRAFT_821919</name>
</gene>
<evidence type="ECO:0000256" key="1">
    <source>
        <dbReference type="SAM" id="SignalP"/>
    </source>
</evidence>
<feature type="signal peptide" evidence="1">
    <location>
        <begin position="1"/>
        <end position="20"/>
    </location>
</feature>
<keyword evidence="3" id="KW-1185">Reference proteome</keyword>
<dbReference type="AlphaFoldDB" id="A0A0C3B4D9"/>
<keyword evidence="1" id="KW-0732">Signal</keyword>
<protein>
    <recommendedName>
        <fullName evidence="4">Secreted protein</fullName>
    </recommendedName>
</protein>
<evidence type="ECO:0008006" key="4">
    <source>
        <dbReference type="Google" id="ProtNLM"/>
    </source>
</evidence>
<sequence>MGSGYSAPLSLLSLFDLSMCALNSQYVLLRNRSRSRSISSASRTAILLYDLGRSAYRRSDTCPSIYYSRGFYLIGGAETYTVSPSYWLNFPLSLQLFCSIGFL</sequence>
<proteinExistence type="predicted"/>